<feature type="chain" id="PRO_5031119310" description="Carbonic anhydrase" evidence="3">
    <location>
        <begin position="20"/>
        <end position="367"/>
    </location>
</feature>
<evidence type="ECO:0000256" key="3">
    <source>
        <dbReference type="SAM" id="SignalP"/>
    </source>
</evidence>
<keyword evidence="2" id="KW-0479">Metal-binding</keyword>
<dbReference type="InterPro" id="IPR001765">
    <property type="entry name" value="Carbonic_anhydrase"/>
</dbReference>
<feature type="binding site" evidence="2">
    <location>
        <position position="173"/>
    </location>
    <ligand>
        <name>Zn(2+)</name>
        <dbReference type="ChEBI" id="CHEBI:29105"/>
    </ligand>
</feature>
<comment type="cofactor">
    <cofactor evidence="2">
        <name>Zn(2+)</name>
        <dbReference type="ChEBI" id="CHEBI:29105"/>
    </cofactor>
    <text evidence="2">Binds 1 zinc ion per subunit.</text>
</comment>
<feature type="binding site" evidence="2">
    <location>
        <position position="230"/>
    </location>
    <ligand>
        <name>Zn(2+)</name>
        <dbReference type="ChEBI" id="CHEBI:29105"/>
    </ligand>
</feature>
<dbReference type="EMBL" id="HBHP01019362">
    <property type="protein sequence ID" value="CAD9768056.1"/>
    <property type="molecule type" value="Transcribed_RNA"/>
</dbReference>
<gene>
    <name evidence="4" type="ORF">LSP00402_LOCUS12033</name>
</gene>
<keyword evidence="2" id="KW-0862">Zinc</keyword>
<dbReference type="Gene3D" id="3.40.1050.10">
    <property type="entry name" value="Carbonic anhydrase"/>
    <property type="match status" value="1"/>
</dbReference>
<organism evidence="4">
    <name type="scientific">Lotharella oceanica</name>
    <dbReference type="NCBI Taxonomy" id="641309"/>
    <lineage>
        <taxon>Eukaryota</taxon>
        <taxon>Sar</taxon>
        <taxon>Rhizaria</taxon>
        <taxon>Cercozoa</taxon>
        <taxon>Chlorarachniophyceae</taxon>
        <taxon>Lotharella</taxon>
    </lineage>
</organism>
<dbReference type="GO" id="GO:0005737">
    <property type="term" value="C:cytoplasm"/>
    <property type="evidence" value="ECO:0007669"/>
    <property type="project" value="TreeGrafter"/>
</dbReference>
<dbReference type="PANTHER" id="PTHR11002">
    <property type="entry name" value="CARBONIC ANHYDRASE"/>
    <property type="match status" value="1"/>
</dbReference>
<dbReference type="InterPro" id="IPR036874">
    <property type="entry name" value="Carbonic_anhydrase_sf"/>
</dbReference>
<accession>A0A7S2TU09</accession>
<dbReference type="PANTHER" id="PTHR11002:SF51">
    <property type="entry name" value="CARBONIC ANHYDRASE"/>
    <property type="match status" value="1"/>
</dbReference>
<dbReference type="GO" id="GO:0034599">
    <property type="term" value="P:cellular response to oxidative stress"/>
    <property type="evidence" value="ECO:0007669"/>
    <property type="project" value="TreeGrafter"/>
</dbReference>
<dbReference type="GO" id="GO:0008270">
    <property type="term" value="F:zinc ion binding"/>
    <property type="evidence" value="ECO:0007669"/>
    <property type="project" value="InterPro"/>
</dbReference>
<proteinExistence type="inferred from homology"/>
<comment type="similarity">
    <text evidence="1">Belongs to the beta-class carbonic anhydrase family.</text>
</comment>
<name>A0A7S2TU09_9EUKA</name>
<protein>
    <recommendedName>
        <fullName evidence="5">Carbonic anhydrase</fullName>
    </recommendedName>
</protein>
<dbReference type="Pfam" id="PF00484">
    <property type="entry name" value="Pro_CA"/>
    <property type="match status" value="1"/>
</dbReference>
<evidence type="ECO:0000256" key="2">
    <source>
        <dbReference type="PIRSR" id="PIRSR601765-1"/>
    </source>
</evidence>
<dbReference type="SMART" id="SM00947">
    <property type="entry name" value="Pro_CA"/>
    <property type="match status" value="1"/>
</dbReference>
<sequence length="367" mass="39407">MHFVSTLMLVAGAAPLASAGVAIRRPGLTARAPATSHKSRAVLGKLSRRPMKVPQVDMEATLRLVGASIIGAAAWQLTGKGATEDNVDVPSTSATAVAGVAGLAAKKPSMAELILEGGLTPELSESKYSSSKLNELFAGNKRWSDIMRVNRPELMQKLGSMQEPKIMYIGSADSRVPETTISNMDPGEIFVVRNVGNQVQLSDNSMMSAIQFGVDALGVEDIVVAGNYGCGGVQASLTNYDHGAPLEQWISSIRDVYRLHQKDLDSIKDPQERYERLVQLNTVEQCLNVLRAGPVQRKRMETMNQPGGPIPRVHACVYDPATGKLTDMDVDIEKYISGYTNIYDLNYEGALEPAAKLQPAPASAVAA</sequence>
<dbReference type="SUPFAM" id="SSF53056">
    <property type="entry name" value="beta-carbonic anhydrase, cab"/>
    <property type="match status" value="1"/>
</dbReference>
<evidence type="ECO:0000256" key="1">
    <source>
        <dbReference type="ARBA" id="ARBA00006217"/>
    </source>
</evidence>
<dbReference type="AlphaFoldDB" id="A0A7S2TU09"/>
<dbReference type="GO" id="GO:0071244">
    <property type="term" value="P:cellular response to carbon dioxide"/>
    <property type="evidence" value="ECO:0007669"/>
    <property type="project" value="TreeGrafter"/>
</dbReference>
<feature type="signal peptide" evidence="3">
    <location>
        <begin position="1"/>
        <end position="19"/>
    </location>
</feature>
<evidence type="ECO:0008006" key="5">
    <source>
        <dbReference type="Google" id="ProtNLM"/>
    </source>
</evidence>
<dbReference type="CDD" id="cd00883">
    <property type="entry name" value="beta_CA_cladeA"/>
    <property type="match status" value="1"/>
</dbReference>
<reference evidence="4" key="1">
    <citation type="submission" date="2021-01" db="EMBL/GenBank/DDBJ databases">
        <authorList>
            <person name="Corre E."/>
            <person name="Pelletier E."/>
            <person name="Niang G."/>
            <person name="Scheremetjew M."/>
            <person name="Finn R."/>
            <person name="Kale V."/>
            <person name="Holt S."/>
            <person name="Cochrane G."/>
            <person name="Meng A."/>
            <person name="Brown T."/>
            <person name="Cohen L."/>
        </authorList>
    </citation>
    <scope>NUCLEOTIDE SEQUENCE</scope>
    <source>
        <strain evidence="4">CCMP622</strain>
    </source>
</reference>
<keyword evidence="3" id="KW-0732">Signal</keyword>
<evidence type="ECO:0000313" key="4">
    <source>
        <dbReference type="EMBL" id="CAD9768056.1"/>
    </source>
</evidence>
<dbReference type="GO" id="GO:0004089">
    <property type="term" value="F:carbonate dehydratase activity"/>
    <property type="evidence" value="ECO:0007669"/>
    <property type="project" value="InterPro"/>
</dbReference>